<keyword evidence="3" id="KW-1185">Reference proteome</keyword>
<sequence length="86" mass="9690">MIVALIAIEIVSLMVISKVYPESHTSFKIGIIAALCILLGVKTMLPSLFVPLTLAVLGLNFMYNFYSNNKRKRGAYKRKKAKRMKL</sequence>
<dbReference type="Proteomes" id="UP000013909">
    <property type="component" value="Unassembled WGS sequence"/>
</dbReference>
<evidence type="ECO:0000313" key="3">
    <source>
        <dbReference type="Proteomes" id="UP000013909"/>
    </source>
</evidence>
<gene>
    <name evidence="2" type="ORF">ADIS_0776</name>
</gene>
<keyword evidence="1" id="KW-0472">Membrane</keyword>
<accession>R7ZY01</accession>
<dbReference type="STRING" id="1232681.ADIS_0776"/>
<evidence type="ECO:0000256" key="1">
    <source>
        <dbReference type="SAM" id="Phobius"/>
    </source>
</evidence>
<organism evidence="2 3">
    <name type="scientific">Lunatimonas lonarensis</name>
    <dbReference type="NCBI Taxonomy" id="1232681"/>
    <lineage>
        <taxon>Bacteria</taxon>
        <taxon>Pseudomonadati</taxon>
        <taxon>Bacteroidota</taxon>
        <taxon>Cytophagia</taxon>
        <taxon>Cytophagales</taxon>
        <taxon>Cyclobacteriaceae</taxon>
    </lineage>
</organism>
<evidence type="ECO:0000313" key="2">
    <source>
        <dbReference type="EMBL" id="EON78879.1"/>
    </source>
</evidence>
<proteinExistence type="predicted"/>
<comment type="caution">
    <text evidence="2">The sequence shown here is derived from an EMBL/GenBank/DDBJ whole genome shotgun (WGS) entry which is preliminary data.</text>
</comment>
<keyword evidence="1" id="KW-0812">Transmembrane</keyword>
<name>R7ZY01_9BACT</name>
<dbReference type="EMBL" id="AQHR01000022">
    <property type="protein sequence ID" value="EON78879.1"/>
    <property type="molecule type" value="Genomic_DNA"/>
</dbReference>
<dbReference type="AlphaFoldDB" id="R7ZY01"/>
<reference evidence="2 3" key="1">
    <citation type="submission" date="2013-02" db="EMBL/GenBank/DDBJ databases">
        <title>A novel strain isolated from Lonar lake, Maharashtra, India.</title>
        <authorList>
            <person name="Singh A."/>
        </authorList>
    </citation>
    <scope>NUCLEOTIDE SEQUENCE [LARGE SCALE GENOMIC DNA]</scope>
    <source>
        <strain evidence="2 3">AK24</strain>
    </source>
</reference>
<keyword evidence="1" id="KW-1133">Transmembrane helix</keyword>
<protein>
    <submittedName>
        <fullName evidence="2">Uncharacterized protein</fullName>
    </submittedName>
</protein>
<feature type="transmembrane region" description="Helical" evidence="1">
    <location>
        <begin position="31"/>
        <end position="63"/>
    </location>
</feature>